<protein>
    <recommendedName>
        <fullName evidence="4">F-box domain-containing protein</fullName>
    </recommendedName>
</protein>
<reference evidence="1" key="1">
    <citation type="submission" date="2021-02" db="EMBL/GenBank/DDBJ databases">
        <authorList>
            <person name="Nowell W R."/>
        </authorList>
    </citation>
    <scope>NUCLEOTIDE SEQUENCE</scope>
</reference>
<accession>A0A815YLW7</accession>
<evidence type="ECO:0000313" key="2">
    <source>
        <dbReference type="EMBL" id="CAF4435183.1"/>
    </source>
</evidence>
<evidence type="ECO:0008006" key="4">
    <source>
        <dbReference type="Google" id="ProtNLM"/>
    </source>
</evidence>
<organism evidence="1 3">
    <name type="scientific">Didymodactylos carnosus</name>
    <dbReference type="NCBI Taxonomy" id="1234261"/>
    <lineage>
        <taxon>Eukaryota</taxon>
        <taxon>Metazoa</taxon>
        <taxon>Spiralia</taxon>
        <taxon>Gnathifera</taxon>
        <taxon>Rotifera</taxon>
        <taxon>Eurotatoria</taxon>
        <taxon>Bdelloidea</taxon>
        <taxon>Philodinida</taxon>
        <taxon>Philodinidae</taxon>
        <taxon>Didymodactylos</taxon>
    </lineage>
</organism>
<dbReference type="Proteomes" id="UP000681722">
    <property type="component" value="Unassembled WGS sequence"/>
</dbReference>
<sequence>MLAITTINDLANETYLELFEYLPINELFTSFWNLNYRLNNLICDQRIPLSIHFTGTRKRESVEFAQRLYQTSIDLTCIRSYTFSSNDSSEEQHLFISSFSKLQSLTIESLRNADSNELKQFLFEQKQHQSLQYTSIKAGADFSMKEFNEILDCVYQIQSLTTLKLYGNRKLFLQLSLPFHMLNIQRLTLVPFPTDSIMFLKNVFAYLPNLWYLHGIINHPAVDDTDNADRLPLRTINHHSYLYQANPGRHYVLNMNALFNLTPNLKQFYLDLDYSNGKDDVEQIISSSLLLSKLEKFILLFHDNSDQRIQNELQKKYKQNYSRFQYDRVMKEETTGERSRMKMMSRITVDLFL</sequence>
<keyword evidence="3" id="KW-1185">Reference proteome</keyword>
<dbReference type="EMBL" id="CAJOBC010095788">
    <property type="protein sequence ID" value="CAF4435183.1"/>
    <property type="molecule type" value="Genomic_DNA"/>
</dbReference>
<dbReference type="Proteomes" id="UP000663829">
    <property type="component" value="Unassembled WGS sequence"/>
</dbReference>
<evidence type="ECO:0000313" key="3">
    <source>
        <dbReference type="Proteomes" id="UP000663829"/>
    </source>
</evidence>
<dbReference type="OrthoDB" id="10004872at2759"/>
<dbReference type="AlphaFoldDB" id="A0A815YLW7"/>
<comment type="caution">
    <text evidence="1">The sequence shown here is derived from an EMBL/GenBank/DDBJ whole genome shotgun (WGS) entry which is preliminary data.</text>
</comment>
<name>A0A815YLW7_9BILA</name>
<dbReference type="EMBL" id="CAJNOQ010029952">
    <property type="protein sequence ID" value="CAF1571672.1"/>
    <property type="molecule type" value="Genomic_DNA"/>
</dbReference>
<proteinExistence type="predicted"/>
<evidence type="ECO:0000313" key="1">
    <source>
        <dbReference type="EMBL" id="CAF1571672.1"/>
    </source>
</evidence>
<gene>
    <name evidence="1" type="ORF">GPM918_LOCUS40440</name>
    <name evidence="2" type="ORF">SRO942_LOCUS41382</name>
</gene>